<dbReference type="RefSeq" id="WP_106176598.1">
    <property type="nucleotide sequence ID" value="NZ_PVNH01000001.1"/>
</dbReference>
<reference evidence="1 2" key="1">
    <citation type="submission" date="2018-03" db="EMBL/GenBank/DDBJ databases">
        <title>Genomic Encyclopedia of Type Strains, Phase III (KMG-III): the genomes of soil and plant-associated and newly described type strains.</title>
        <authorList>
            <person name="Whitman W."/>
        </authorList>
    </citation>
    <scope>NUCLEOTIDE SEQUENCE [LARGE SCALE GENOMIC DNA]</scope>
    <source>
        <strain evidence="1 2">CGMCC 4.7125</strain>
    </source>
</reference>
<evidence type="ECO:0000313" key="1">
    <source>
        <dbReference type="EMBL" id="PRX51078.1"/>
    </source>
</evidence>
<sequence>MRTADEMVRLTRCRGQADESQEIAADVIRLALRNGASVPVLRVRSARAAQDRVADFATDDRVNRLCRSL</sequence>
<name>A0A2T0M2V5_9PSEU</name>
<dbReference type="Proteomes" id="UP000238362">
    <property type="component" value="Unassembled WGS sequence"/>
</dbReference>
<proteinExistence type="predicted"/>
<gene>
    <name evidence="1" type="ORF">B0I33_101231</name>
</gene>
<evidence type="ECO:0000313" key="2">
    <source>
        <dbReference type="Proteomes" id="UP000238362"/>
    </source>
</evidence>
<protein>
    <submittedName>
        <fullName evidence="1">Uncharacterized protein</fullName>
    </submittedName>
</protein>
<dbReference type="AlphaFoldDB" id="A0A2T0M2V5"/>
<accession>A0A2T0M2V5</accession>
<organism evidence="1 2">
    <name type="scientific">Prauserella shujinwangii</name>
    <dbReference type="NCBI Taxonomy" id="1453103"/>
    <lineage>
        <taxon>Bacteria</taxon>
        <taxon>Bacillati</taxon>
        <taxon>Actinomycetota</taxon>
        <taxon>Actinomycetes</taxon>
        <taxon>Pseudonocardiales</taxon>
        <taxon>Pseudonocardiaceae</taxon>
        <taxon>Prauserella</taxon>
    </lineage>
</organism>
<keyword evidence="2" id="KW-1185">Reference proteome</keyword>
<comment type="caution">
    <text evidence="1">The sequence shown here is derived from an EMBL/GenBank/DDBJ whole genome shotgun (WGS) entry which is preliminary data.</text>
</comment>
<dbReference type="EMBL" id="PVNH01000001">
    <property type="protein sequence ID" value="PRX51078.1"/>
    <property type="molecule type" value="Genomic_DNA"/>
</dbReference>